<feature type="transmembrane region" description="Helical" evidence="1">
    <location>
        <begin position="998"/>
        <end position="1016"/>
    </location>
</feature>
<dbReference type="AlphaFoldDB" id="A0A4R6UYQ1"/>
<evidence type="ECO:0000313" key="2">
    <source>
        <dbReference type="EMBL" id="TDQ51219.1"/>
    </source>
</evidence>
<dbReference type="PANTHER" id="PTHR32063:SF0">
    <property type="entry name" value="SWARMING MOTILITY PROTEIN SWRC"/>
    <property type="match status" value="1"/>
</dbReference>
<dbReference type="Pfam" id="PF00873">
    <property type="entry name" value="ACR_tran"/>
    <property type="match status" value="1"/>
</dbReference>
<dbReference type="InterPro" id="IPR027463">
    <property type="entry name" value="AcrB_DN_DC_subdom"/>
</dbReference>
<name>A0A4R6UYQ1_9GAMM</name>
<dbReference type="Gene3D" id="3.30.2090.10">
    <property type="entry name" value="Multidrug efflux transporter AcrB TolC docking domain, DN and DC subdomains"/>
    <property type="match status" value="2"/>
</dbReference>
<comment type="caution">
    <text evidence="2">The sequence shown here is derived from an EMBL/GenBank/DDBJ whole genome shotgun (WGS) entry which is preliminary data.</text>
</comment>
<feature type="transmembrane region" description="Helical" evidence="1">
    <location>
        <begin position="438"/>
        <end position="459"/>
    </location>
</feature>
<feature type="transmembrane region" description="Helical" evidence="1">
    <location>
        <begin position="393"/>
        <end position="417"/>
    </location>
</feature>
<keyword evidence="3" id="KW-1185">Reference proteome</keyword>
<dbReference type="Gene3D" id="3.30.70.1430">
    <property type="entry name" value="Multidrug efflux transporter AcrB pore domain"/>
    <property type="match status" value="2"/>
</dbReference>
<evidence type="ECO:0000313" key="3">
    <source>
        <dbReference type="Proteomes" id="UP000295375"/>
    </source>
</evidence>
<dbReference type="GO" id="GO:0005886">
    <property type="term" value="C:plasma membrane"/>
    <property type="evidence" value="ECO:0007669"/>
    <property type="project" value="TreeGrafter"/>
</dbReference>
<dbReference type="PRINTS" id="PR00702">
    <property type="entry name" value="ACRIFLAVINRP"/>
</dbReference>
<feature type="transmembrane region" description="Helical" evidence="1">
    <location>
        <begin position="367"/>
        <end position="387"/>
    </location>
</feature>
<keyword evidence="1" id="KW-0472">Membrane</keyword>
<feature type="transmembrane region" description="Helical" evidence="1">
    <location>
        <begin position="1028"/>
        <end position="1052"/>
    </location>
</feature>
<dbReference type="InterPro" id="IPR001036">
    <property type="entry name" value="Acrflvin-R"/>
</dbReference>
<feature type="transmembrane region" description="Helical" evidence="1">
    <location>
        <begin position="12"/>
        <end position="29"/>
    </location>
</feature>
<proteinExistence type="predicted"/>
<keyword evidence="1" id="KW-0812">Transmembrane</keyword>
<dbReference type="Gene3D" id="3.30.70.1440">
    <property type="entry name" value="Multidrug efflux transporter AcrB pore domain"/>
    <property type="match status" value="1"/>
</dbReference>
<dbReference type="RefSeq" id="WP_133587070.1">
    <property type="nucleotide sequence ID" value="NZ_CP037953.1"/>
</dbReference>
<sequence length="1074" mass="118252">MNLIELSMRRPVTVSMATVALLVFGMVLLNRLGLTLLPDLSYPTLTIRTNYPGSAPAEVENLISKPIEEAVGVIKNVHTVKSISRAGQSDVLLEFAWGTDMGLAGIDVREKLDIVQLPLDIERPSLLRFNPSLDPIQRLSLSQTVSTDASAKMREQQLTWLRRVADEQVKKQLEAVEGVAAVKISGGFEDEVQISIDQEKLSQLNLSIEQIAQHLKAENVNLSGGRLEEGAQRMLVRTINQYRSVEEMANTIVARVQGKPVYLRDIADVAMRYKEREAITRINGEESIEIAIYKEGDANTVTVAERVNQRLEFLRKSLGEELKLDVIFDQSTFIKAAIDEVMLNGIQGGVLATIVLFLFLRNLRATMIVAASIPIAVIISFNLMYAANVSLNIMSLGGLALAIGMLIDNAIVVLENIDRYRQQGQSVWDAAINGTKEVAGAVTASTLTSVAVFLPLVFVEGVAGQLFRDQALTVTFSLLVSLVIAVSLVPMMSASGTRPTLIESDQELYRKRRINVYAPVLSWVMWVFGAVAKGLHYFWKPILFGFDKAYRALASAYDRSIHWALRKRATVLSVAVMLFVFTLALVPRIGVELIPQLAQGEFVAYLRAEPGTPLQRTDAIMLQAHQIASNYSEVDRTFTVTGTGNRLDASPDRGGENFGELNVVLKKPVNKETEAAVMQRLRDDLRNLPGVQVQIERRALFSFKTPLEIEIYGYDLDTLKSISNQLVTRMKANDRFSDIQSTIEQGHPELQIIFDHEKAASLNLAVPEIAQTVVKKLRGDIATKYAFRDRKIDVVVRVDEQNRDSIEEVRSLIIGGTAQRIIPLSAVADIRQTIGPSEIHRIGQERVAVISTNLRYGDLGEGAKALQALIDQTQTPPGITIDIGGQSEEMQNSFRSLMFALALAIFLVYLVMASQFESLLHPFIIMFSVPLASIGAVLALFITGNTISVVVFLGMILLAGIVVNNAIVLIDRINQLRREGVDKQTAIIQAGENRLRPILMTTLTTVLGMLPLALGIGEGAEIRSPMAITVIGGLTVSTLLTLIVIPVLYSLIDFREMPVEQLPLDKAGEADAHH</sequence>
<protein>
    <submittedName>
        <fullName evidence="2">Multidrug efflux pump subunit AcrB</fullName>
    </submittedName>
</protein>
<dbReference type="Gene3D" id="3.30.70.1320">
    <property type="entry name" value="Multidrug efflux transporter AcrB pore domain like"/>
    <property type="match status" value="1"/>
</dbReference>
<dbReference type="SUPFAM" id="SSF82866">
    <property type="entry name" value="Multidrug efflux transporter AcrB transmembrane domain"/>
    <property type="match status" value="2"/>
</dbReference>
<feature type="transmembrane region" description="Helical" evidence="1">
    <location>
        <begin position="923"/>
        <end position="943"/>
    </location>
</feature>
<dbReference type="PANTHER" id="PTHR32063">
    <property type="match status" value="1"/>
</dbReference>
<evidence type="ECO:0000256" key="1">
    <source>
        <dbReference type="SAM" id="Phobius"/>
    </source>
</evidence>
<reference evidence="2 3" key="1">
    <citation type="submission" date="2019-03" db="EMBL/GenBank/DDBJ databases">
        <title>Genomic Encyclopedia of Type Strains, Phase IV (KMG-IV): sequencing the most valuable type-strain genomes for metagenomic binning, comparative biology and taxonomic classification.</title>
        <authorList>
            <person name="Goeker M."/>
        </authorList>
    </citation>
    <scope>NUCLEOTIDE SEQUENCE [LARGE SCALE GENOMIC DNA]</scope>
    <source>
        <strain evidence="2 3">DSM 103792</strain>
    </source>
</reference>
<gene>
    <name evidence="2" type="ORF">EV696_101192</name>
</gene>
<feature type="transmembrane region" description="Helical" evidence="1">
    <location>
        <begin position="341"/>
        <end position="360"/>
    </location>
</feature>
<dbReference type="SUPFAM" id="SSF82714">
    <property type="entry name" value="Multidrug efflux transporter AcrB TolC docking domain, DN and DC subdomains"/>
    <property type="match status" value="2"/>
</dbReference>
<accession>A0A4R6UYQ1</accession>
<dbReference type="SUPFAM" id="SSF82693">
    <property type="entry name" value="Multidrug efflux transporter AcrB pore domain, PN1, PN2, PC1 and PC2 subdomains"/>
    <property type="match status" value="3"/>
</dbReference>
<feature type="transmembrane region" description="Helical" evidence="1">
    <location>
        <begin position="514"/>
        <end position="532"/>
    </location>
</feature>
<dbReference type="GO" id="GO:0042910">
    <property type="term" value="F:xenobiotic transmembrane transporter activity"/>
    <property type="evidence" value="ECO:0007669"/>
    <property type="project" value="TreeGrafter"/>
</dbReference>
<feature type="transmembrane region" description="Helical" evidence="1">
    <location>
        <begin position="893"/>
        <end position="911"/>
    </location>
</feature>
<organism evidence="2 3">
    <name type="scientific">Permianibacter aggregans</name>
    <dbReference type="NCBI Taxonomy" id="1510150"/>
    <lineage>
        <taxon>Bacteria</taxon>
        <taxon>Pseudomonadati</taxon>
        <taxon>Pseudomonadota</taxon>
        <taxon>Gammaproteobacteria</taxon>
        <taxon>Pseudomonadales</taxon>
        <taxon>Pseudomonadaceae</taxon>
        <taxon>Permianibacter</taxon>
    </lineage>
</organism>
<feature type="transmembrane region" description="Helical" evidence="1">
    <location>
        <begin position="949"/>
        <end position="970"/>
    </location>
</feature>
<dbReference type="Proteomes" id="UP000295375">
    <property type="component" value="Unassembled WGS sequence"/>
</dbReference>
<dbReference type="Gene3D" id="1.20.1640.10">
    <property type="entry name" value="Multidrug efflux transporter AcrB transmembrane domain"/>
    <property type="match status" value="2"/>
</dbReference>
<feature type="transmembrane region" description="Helical" evidence="1">
    <location>
        <begin position="471"/>
        <end position="493"/>
    </location>
</feature>
<dbReference type="OrthoDB" id="5287122at2"/>
<keyword evidence="1" id="KW-1133">Transmembrane helix</keyword>
<dbReference type="EMBL" id="SNYM01000001">
    <property type="protein sequence ID" value="TDQ51219.1"/>
    <property type="molecule type" value="Genomic_DNA"/>
</dbReference>